<accession>A0A2A9FF60</accession>
<proteinExistence type="predicted"/>
<feature type="compositionally biased region" description="Pro residues" evidence="1">
    <location>
        <begin position="184"/>
        <end position="196"/>
    </location>
</feature>
<organism evidence="2 3">
    <name type="scientific">Amycolatopsis sulphurea</name>
    <dbReference type="NCBI Taxonomy" id="76022"/>
    <lineage>
        <taxon>Bacteria</taxon>
        <taxon>Bacillati</taxon>
        <taxon>Actinomycetota</taxon>
        <taxon>Actinomycetes</taxon>
        <taxon>Pseudonocardiales</taxon>
        <taxon>Pseudonocardiaceae</taxon>
        <taxon>Amycolatopsis</taxon>
    </lineage>
</organism>
<feature type="region of interest" description="Disordered" evidence="1">
    <location>
        <begin position="161"/>
        <end position="242"/>
    </location>
</feature>
<dbReference type="EMBL" id="PDJK01000002">
    <property type="protein sequence ID" value="PFG50014.1"/>
    <property type="molecule type" value="Genomic_DNA"/>
</dbReference>
<gene>
    <name evidence="2" type="ORF">ATK36_5216</name>
</gene>
<evidence type="ECO:0000256" key="1">
    <source>
        <dbReference type="SAM" id="MobiDB-lite"/>
    </source>
</evidence>
<dbReference type="Proteomes" id="UP000243542">
    <property type="component" value="Unassembled WGS sequence"/>
</dbReference>
<protein>
    <submittedName>
        <fullName evidence="2">Uncharacterized protein</fullName>
    </submittedName>
</protein>
<reference evidence="2 3" key="1">
    <citation type="submission" date="2017-10" db="EMBL/GenBank/DDBJ databases">
        <title>Sequencing the genomes of 1000 actinobacteria strains.</title>
        <authorList>
            <person name="Klenk H.-P."/>
        </authorList>
    </citation>
    <scope>NUCLEOTIDE SEQUENCE [LARGE SCALE GENOMIC DNA]</scope>
    <source>
        <strain evidence="2 3">DSM 46092</strain>
    </source>
</reference>
<comment type="caution">
    <text evidence="2">The sequence shown here is derived from an EMBL/GenBank/DDBJ whole genome shotgun (WGS) entry which is preliminary data.</text>
</comment>
<keyword evidence="3" id="KW-1185">Reference proteome</keyword>
<dbReference type="AlphaFoldDB" id="A0A2A9FF60"/>
<name>A0A2A9FF60_9PSEU</name>
<sequence length="258" mass="26575">MAGTGGGWGVRGLCRNPEGSLHPCGATVSGHSGEDRRRVVVRCVVGSVAGERLGGRCGAGIGWAGLEGKGDWPDGDLSAVTRAAAALRRDGPAFAGRLLPGRPMAVAVTRAAAALRRDGPAFAGRLLPGRPMAVAVTRAAAALRRDGPAFTGRLLPGRPMAVAVTGGHSPLPGQPTAPKDASPASPPGQREPPAGPEPQSFSRSPSKVRYTSRIRASRSGSGVDQRPRSAASVRRSMMPRRAQGLASFRNCWLTSSRT</sequence>
<evidence type="ECO:0000313" key="2">
    <source>
        <dbReference type="EMBL" id="PFG50014.1"/>
    </source>
</evidence>
<evidence type="ECO:0000313" key="3">
    <source>
        <dbReference type="Proteomes" id="UP000243542"/>
    </source>
</evidence>